<feature type="compositionally biased region" description="Basic and acidic residues" evidence="5">
    <location>
        <begin position="1143"/>
        <end position="1164"/>
    </location>
</feature>
<feature type="transmembrane region" description="Helical" evidence="6">
    <location>
        <begin position="1035"/>
        <end position="1057"/>
    </location>
</feature>
<feature type="transmembrane region" description="Helical" evidence="6">
    <location>
        <begin position="1011"/>
        <end position="1029"/>
    </location>
</feature>
<comment type="caution">
    <text evidence="7">The sequence shown here is derived from an EMBL/GenBank/DDBJ whole genome shotgun (WGS) entry which is preliminary data.</text>
</comment>
<protein>
    <submittedName>
        <fullName evidence="7">Uncharacterized protein</fullName>
    </submittedName>
</protein>
<dbReference type="InterPro" id="IPR004299">
    <property type="entry name" value="MBOAT_fam"/>
</dbReference>
<evidence type="ECO:0000256" key="6">
    <source>
        <dbReference type="SAM" id="Phobius"/>
    </source>
</evidence>
<evidence type="ECO:0000256" key="3">
    <source>
        <dbReference type="ARBA" id="ARBA00022989"/>
    </source>
</evidence>
<feature type="region of interest" description="Disordered" evidence="5">
    <location>
        <begin position="976"/>
        <end position="999"/>
    </location>
</feature>
<feature type="compositionally biased region" description="Basic and acidic residues" evidence="5">
    <location>
        <begin position="1121"/>
        <end position="1132"/>
    </location>
</feature>
<name>A0A2A9M688_BESBE</name>
<feature type="region of interest" description="Disordered" evidence="5">
    <location>
        <begin position="1119"/>
        <end position="1236"/>
    </location>
</feature>
<accession>A0A2A9M688</accession>
<dbReference type="Proteomes" id="UP000224006">
    <property type="component" value="Chromosome XIII"/>
</dbReference>
<gene>
    <name evidence="7" type="ORF">BESB_030370</name>
</gene>
<evidence type="ECO:0000256" key="5">
    <source>
        <dbReference type="SAM" id="MobiDB-lite"/>
    </source>
</evidence>
<comment type="subcellular location">
    <subcellularLocation>
        <location evidence="1">Membrane</location>
        <topology evidence="1">Multi-pass membrane protein</topology>
    </subcellularLocation>
</comment>
<dbReference type="GO" id="GO:0016020">
    <property type="term" value="C:membrane"/>
    <property type="evidence" value="ECO:0007669"/>
    <property type="project" value="UniProtKB-SubCell"/>
</dbReference>
<dbReference type="STRING" id="94643.A0A2A9M688"/>
<sequence>MACTVAGEASRLVPEEEWSSGGVRVHAAPAQRQVVAPTHEAYSWRNCLSRRRRVAFPCLNAPPALSARSSCLTRGVCSRGSVAQSSTARCGRCSNCRIFSWSHLEATLWLAGHVFAIGAFYYCCLIPYFEENQQYVYGQVLVHPGSSADLFTARCAEYFFSALRPLRFLLRVLYAVLLVPFEFLSSVLPFRFFIYTPVESPGLPPVYGSGVRDAARGRSSYLLDQSDGQYRELRNAFPLLFLLMCVHGILAFFLRKFAFRFFCRRYSTAARGGAPHAFFKLLRRAPQTASHVSSPTWCVERPCGTPGYRGASAGDSRAAAESSPLSGGTDLGRLLHPPRSSAARRAWIATQRVQCGFELLLGLGLAAYLHSIHLLVLLFHALLNYSFTMLLSTPDSAASPPSPVMTSNGHSVAPPLQPASRSPAFASSVSFLQAGRHLLTTHRCTVVVTLSVGLHFAMLVLHGLTPQFSLAFIHPSLLPVEMFFFAFVRPRYSLHDCVRMIALKLLSFNLDKVWAYQLHQRTLQSRSETGNIRGGAEAAKARWAPETGEQEKDSSDGGARHPLGSHAPAGIGEHSARQACRPAVPELCPSPFDDERFFPSDSPDIPYSTYGSIARYLAYVFFAPTYLAGPHFTYNSWNRQAAFPWWVLLGHNAYLSPSAEAAEKETDLAPCASTPNAEFAASWEGKHSEPRSEQDVGCAHAKGMKVLPRGVSLLTACASRALGVSLSPASCLSSAYPAASSLVEQHHAEADLELRPPSLVHREKGSSGVASEPPSAGLRLVQDERAAEGGTRRPASARAGAANGCSIAKTSSPQDKDENDFCPFGLGASPYLLDMPTSVYGKLLGRYVLPYFLRWILVVLLLELHLRYLPVNALVTQLRNIYLWRKMQIWQLFTMSVSVLCFMWLKFLCLWRFFRLWSMAAGAVPPENMVRCLYNNYSTEQFWRSWHRSFNLYLIRYMYVPVNRQIQSLLAYGHETQRKTPPSGSFGPRSGAEAATASPRHRVETAGWSKLGARFVSTFLVFSYVALWHEFSTNVFFWALGCAGCLVPEGALRYWAFLSPTAKAIGRGDRVAAAGGRCAERNAGKLQLDSDGPACAVRARHGGASSCETEDAVSVTVDDAENPRGGEDDGKRHQFSGVFLASGDKEGSRSDREERPLQADDRQGRRGAGWNQGTTRVASESGDELRAGGAEGEGNKRRQKSRREQRPSDDFLASGSGDQHREEYGRQRGRMKQANPRRHIAGLVSPRGRPVLGWVSRLYNGPDIRGKIVFKHLCILAGTMNVILLAVCNLVGYSYGAEGVELILRRLRDDGFFLSLRAHLEFLFNCFFAVQGMFVIRAIEGGRHNF</sequence>
<dbReference type="EMBL" id="NWUJ01000016">
    <property type="protein sequence ID" value="PFH31163.1"/>
    <property type="molecule type" value="Genomic_DNA"/>
</dbReference>
<keyword evidence="3 6" id="KW-1133">Transmembrane helix</keyword>
<dbReference type="InterPro" id="IPR051085">
    <property type="entry name" value="MB_O-acyltransferase"/>
</dbReference>
<evidence type="ECO:0000313" key="8">
    <source>
        <dbReference type="Proteomes" id="UP000224006"/>
    </source>
</evidence>
<feature type="region of interest" description="Disordered" evidence="5">
    <location>
        <begin position="526"/>
        <end position="568"/>
    </location>
</feature>
<organism evidence="7 8">
    <name type="scientific">Besnoitia besnoiti</name>
    <name type="common">Apicomplexan protozoan</name>
    <dbReference type="NCBI Taxonomy" id="94643"/>
    <lineage>
        <taxon>Eukaryota</taxon>
        <taxon>Sar</taxon>
        <taxon>Alveolata</taxon>
        <taxon>Apicomplexa</taxon>
        <taxon>Conoidasida</taxon>
        <taxon>Coccidia</taxon>
        <taxon>Eucoccidiorida</taxon>
        <taxon>Eimeriorina</taxon>
        <taxon>Sarcocystidae</taxon>
        <taxon>Besnoitia</taxon>
    </lineage>
</organism>
<dbReference type="RefSeq" id="XP_029215172.1">
    <property type="nucleotide sequence ID" value="XM_029361705.1"/>
</dbReference>
<dbReference type="GO" id="GO:0005783">
    <property type="term" value="C:endoplasmic reticulum"/>
    <property type="evidence" value="ECO:0007669"/>
    <property type="project" value="TreeGrafter"/>
</dbReference>
<reference evidence="7 8" key="1">
    <citation type="submission" date="2017-09" db="EMBL/GenBank/DDBJ databases">
        <title>Genome sequencing of Besnoitia besnoiti strain Bb-Ger1.</title>
        <authorList>
            <person name="Schares G."/>
            <person name="Venepally P."/>
            <person name="Lorenzi H.A."/>
        </authorList>
    </citation>
    <scope>NUCLEOTIDE SEQUENCE [LARGE SCALE GENOMIC DNA]</scope>
    <source>
        <strain evidence="7 8">Bb-Ger1</strain>
    </source>
</reference>
<proteinExistence type="predicted"/>
<dbReference type="GeneID" id="40308089"/>
<feature type="transmembrane region" description="Helical" evidence="6">
    <location>
        <begin position="359"/>
        <end position="383"/>
    </location>
</feature>
<keyword evidence="2 6" id="KW-0812">Transmembrane</keyword>
<feature type="transmembrane region" description="Helical" evidence="6">
    <location>
        <begin position="107"/>
        <end position="129"/>
    </location>
</feature>
<keyword evidence="8" id="KW-1185">Reference proteome</keyword>
<evidence type="ECO:0000313" key="7">
    <source>
        <dbReference type="EMBL" id="PFH31163.1"/>
    </source>
</evidence>
<feature type="compositionally biased region" description="Basic and acidic residues" evidence="5">
    <location>
        <begin position="549"/>
        <end position="559"/>
    </location>
</feature>
<dbReference type="GO" id="GO:0016746">
    <property type="term" value="F:acyltransferase activity"/>
    <property type="evidence" value="ECO:0007669"/>
    <property type="project" value="TreeGrafter"/>
</dbReference>
<feature type="region of interest" description="Disordered" evidence="5">
    <location>
        <begin position="786"/>
        <end position="816"/>
    </location>
</feature>
<dbReference type="VEuPathDB" id="ToxoDB:BESB_030370"/>
<feature type="transmembrane region" description="Helical" evidence="6">
    <location>
        <begin position="172"/>
        <end position="194"/>
    </location>
</feature>
<evidence type="ECO:0000256" key="4">
    <source>
        <dbReference type="ARBA" id="ARBA00023136"/>
    </source>
</evidence>
<dbReference type="PANTHER" id="PTHR13285:SF18">
    <property type="entry name" value="PROTEIN-CYSTEINE N-PALMITOYLTRANSFERASE RASP"/>
    <property type="match status" value="1"/>
</dbReference>
<feature type="transmembrane region" description="Helical" evidence="6">
    <location>
        <begin position="1316"/>
        <end position="1336"/>
    </location>
</feature>
<dbReference type="Pfam" id="PF03062">
    <property type="entry name" value="MBOAT"/>
    <property type="match status" value="1"/>
</dbReference>
<feature type="transmembrane region" description="Helical" evidence="6">
    <location>
        <begin position="236"/>
        <end position="254"/>
    </location>
</feature>
<feature type="transmembrane region" description="Helical" evidence="6">
    <location>
        <begin position="1273"/>
        <end position="1296"/>
    </location>
</feature>
<dbReference type="PANTHER" id="PTHR13285">
    <property type="entry name" value="ACYLTRANSFERASE"/>
    <property type="match status" value="1"/>
</dbReference>
<dbReference type="KEGG" id="bbes:BESB_030370"/>
<evidence type="ECO:0000256" key="1">
    <source>
        <dbReference type="ARBA" id="ARBA00004141"/>
    </source>
</evidence>
<evidence type="ECO:0000256" key="2">
    <source>
        <dbReference type="ARBA" id="ARBA00022692"/>
    </source>
</evidence>
<feature type="compositionally biased region" description="Basic residues" evidence="5">
    <location>
        <begin position="1227"/>
        <end position="1236"/>
    </location>
</feature>
<dbReference type="OrthoDB" id="330739at2759"/>
<feature type="transmembrane region" description="Helical" evidence="6">
    <location>
        <begin position="889"/>
        <end position="909"/>
    </location>
</feature>
<keyword evidence="4 6" id="KW-0472">Membrane</keyword>